<protein>
    <submittedName>
        <fullName evidence="2">ROK family protein</fullName>
    </submittedName>
</protein>
<dbReference type="CDD" id="cd23763">
    <property type="entry name" value="ASKHA_ATPase_ROK"/>
    <property type="match status" value="1"/>
</dbReference>
<evidence type="ECO:0000313" key="3">
    <source>
        <dbReference type="Proteomes" id="UP001236507"/>
    </source>
</evidence>
<reference evidence="2 3" key="1">
    <citation type="submission" date="2023-05" db="EMBL/GenBank/DDBJ databases">
        <title>Novel species of genus Flectobacillus isolated from stream in China.</title>
        <authorList>
            <person name="Lu H."/>
        </authorList>
    </citation>
    <scope>NUCLEOTIDE SEQUENCE [LARGE SCALE GENOMIC DNA]</scope>
    <source>
        <strain evidence="2 3">KCTC 42575</strain>
    </source>
</reference>
<dbReference type="EMBL" id="JASHIF010000024">
    <property type="protein sequence ID" value="MDI9861945.1"/>
    <property type="molecule type" value="Genomic_DNA"/>
</dbReference>
<dbReference type="Pfam" id="PF00480">
    <property type="entry name" value="ROK"/>
    <property type="match status" value="2"/>
</dbReference>
<sequence>MKHIGVDIGGSHITAAQVDLHKGEVIASTLSRAKVHPHGTAEEILGTWSNTIREALGGSVEGQIGIAMPGPFDYLTGICLMKNVNKYEALYGLNIKEEFSERLGIAPENIVFRNDSEAFLAGEMRFGAGKSFDRGMGITLGTGLGTSIYEHNEARDMALGINYPMLEGVAEDYISTRWFVSTYQLKTQKSVEGVKQLVQLYSSDEAVRELFEDFGQNLSTFVHGFIKQFTPEVVVIGGNIANASEKFFPNLSQQLSEYQPPIQLRKAILNEEAALLGALSNK</sequence>
<dbReference type="InterPro" id="IPR000600">
    <property type="entry name" value="ROK"/>
</dbReference>
<dbReference type="Gene3D" id="3.30.420.40">
    <property type="match status" value="3"/>
</dbReference>
<dbReference type="RefSeq" id="WP_283346280.1">
    <property type="nucleotide sequence ID" value="NZ_JASHIF010000024.1"/>
</dbReference>
<accession>A0ABT6YEG7</accession>
<keyword evidence="3" id="KW-1185">Reference proteome</keyword>
<evidence type="ECO:0000313" key="2">
    <source>
        <dbReference type="EMBL" id="MDI9861945.1"/>
    </source>
</evidence>
<comment type="caution">
    <text evidence="2">The sequence shown here is derived from an EMBL/GenBank/DDBJ whole genome shotgun (WGS) entry which is preliminary data.</text>
</comment>
<dbReference type="SUPFAM" id="SSF53067">
    <property type="entry name" value="Actin-like ATPase domain"/>
    <property type="match status" value="1"/>
</dbReference>
<proteinExistence type="inferred from homology"/>
<dbReference type="Proteomes" id="UP001236507">
    <property type="component" value="Unassembled WGS sequence"/>
</dbReference>
<gene>
    <name evidence="2" type="ORF">QM524_22170</name>
</gene>
<dbReference type="PANTHER" id="PTHR18964">
    <property type="entry name" value="ROK (REPRESSOR, ORF, KINASE) FAMILY"/>
    <property type="match status" value="1"/>
</dbReference>
<dbReference type="PANTHER" id="PTHR18964:SF149">
    <property type="entry name" value="BIFUNCTIONAL UDP-N-ACETYLGLUCOSAMINE 2-EPIMERASE_N-ACETYLMANNOSAMINE KINASE"/>
    <property type="match status" value="1"/>
</dbReference>
<dbReference type="InterPro" id="IPR043129">
    <property type="entry name" value="ATPase_NBD"/>
</dbReference>
<name>A0ABT6YEG7_9BACT</name>
<organism evidence="2 3">
    <name type="scientific">Flectobacillus roseus</name>
    <dbReference type="NCBI Taxonomy" id="502259"/>
    <lineage>
        <taxon>Bacteria</taxon>
        <taxon>Pseudomonadati</taxon>
        <taxon>Bacteroidota</taxon>
        <taxon>Cytophagia</taxon>
        <taxon>Cytophagales</taxon>
        <taxon>Flectobacillaceae</taxon>
        <taxon>Flectobacillus</taxon>
    </lineage>
</organism>
<evidence type="ECO:0000256" key="1">
    <source>
        <dbReference type="ARBA" id="ARBA00006479"/>
    </source>
</evidence>
<comment type="similarity">
    <text evidence="1">Belongs to the ROK (NagC/XylR) family.</text>
</comment>